<evidence type="ECO:0000256" key="2">
    <source>
        <dbReference type="ARBA" id="ARBA00023125"/>
    </source>
</evidence>
<organism evidence="4 5">
    <name type="scientific">Lacihabitans soyangensis</name>
    <dbReference type="NCBI Taxonomy" id="869394"/>
    <lineage>
        <taxon>Bacteria</taxon>
        <taxon>Pseudomonadati</taxon>
        <taxon>Bacteroidota</taxon>
        <taxon>Cytophagia</taxon>
        <taxon>Cytophagales</taxon>
        <taxon>Leadbetterellaceae</taxon>
        <taxon>Lacihabitans</taxon>
    </lineage>
</organism>
<feature type="region of interest" description="Disordered" evidence="3">
    <location>
        <begin position="98"/>
        <end position="118"/>
    </location>
</feature>
<dbReference type="Proteomes" id="UP001204144">
    <property type="component" value="Unassembled WGS sequence"/>
</dbReference>
<dbReference type="EMBL" id="RJUF01000175">
    <property type="protein sequence ID" value="MCP9764635.1"/>
    <property type="molecule type" value="Genomic_DNA"/>
</dbReference>
<evidence type="ECO:0000313" key="5">
    <source>
        <dbReference type="Proteomes" id="UP001204144"/>
    </source>
</evidence>
<evidence type="ECO:0000313" key="4">
    <source>
        <dbReference type="EMBL" id="MCP9764635.1"/>
    </source>
</evidence>
<dbReference type="Gene3D" id="3.10.450.700">
    <property type="match status" value="1"/>
</dbReference>
<gene>
    <name evidence="4" type="ORF">EGI31_16985</name>
</gene>
<dbReference type="Pfam" id="PF11680">
    <property type="entry name" value="DUF3276"/>
    <property type="match status" value="1"/>
</dbReference>
<keyword evidence="5" id="KW-1185">Reference proteome</keyword>
<comment type="similarity">
    <text evidence="1">Belongs to the PUR DNA-binding protein family.</text>
</comment>
<name>A0AAE3KXC4_9BACT</name>
<dbReference type="GO" id="GO:0000977">
    <property type="term" value="F:RNA polymerase II transcription regulatory region sequence-specific DNA binding"/>
    <property type="evidence" value="ECO:0007669"/>
    <property type="project" value="InterPro"/>
</dbReference>
<dbReference type="GO" id="GO:0032422">
    <property type="term" value="F:purine-rich negative regulatory element binding"/>
    <property type="evidence" value="ECO:0007669"/>
    <property type="project" value="InterPro"/>
</dbReference>
<protein>
    <submittedName>
        <fullName evidence="4">DUF3276 family protein</fullName>
    </submittedName>
</protein>
<reference evidence="4 5" key="1">
    <citation type="submission" date="2018-11" db="EMBL/GenBank/DDBJ databases">
        <title>Novel bacteria species description.</title>
        <authorList>
            <person name="Han J.-H."/>
        </authorList>
    </citation>
    <scope>NUCLEOTIDE SEQUENCE [LARGE SCALE GENOMIC DNA]</scope>
    <source>
        <strain evidence="4 5">KCTC23259</strain>
    </source>
</reference>
<evidence type="ECO:0000256" key="1">
    <source>
        <dbReference type="ARBA" id="ARBA00009251"/>
    </source>
</evidence>
<sequence>MEREEQEKIFSKKIRAGKRTYFFDVRATRSNDYYLTVTESRRFQKDGDFVYEKSKLFIYKEDFDKVVEALQETVDHIKSELMPHVDFEQFKNSEDDFHEKHHSKRNDEDLLGSSYKWD</sequence>
<comment type="caution">
    <text evidence="4">The sequence shown here is derived from an EMBL/GenBank/DDBJ whole genome shotgun (WGS) entry which is preliminary data.</text>
</comment>
<dbReference type="InterPro" id="IPR006628">
    <property type="entry name" value="PUR-bd_fam"/>
</dbReference>
<accession>A0AAE3KXC4</accession>
<evidence type="ECO:0000256" key="3">
    <source>
        <dbReference type="SAM" id="MobiDB-lite"/>
    </source>
</evidence>
<keyword evidence="2" id="KW-0238">DNA-binding</keyword>
<proteinExistence type="inferred from homology"/>
<dbReference type="RefSeq" id="WP_255038327.1">
    <property type="nucleotide sequence ID" value="NZ_RJUF01000175.1"/>
</dbReference>
<dbReference type="AlphaFoldDB" id="A0AAE3KXC4"/>